<reference evidence="2" key="1">
    <citation type="submission" date="2020-10" db="EMBL/GenBank/DDBJ databases">
        <authorList>
            <person name="Gilroy R."/>
        </authorList>
    </citation>
    <scope>NUCLEOTIDE SEQUENCE</scope>
    <source>
        <strain evidence="2">ChiSjej5B23-6657</strain>
    </source>
</reference>
<keyword evidence="1" id="KW-0472">Membrane</keyword>
<dbReference type="Proteomes" id="UP000823912">
    <property type="component" value="Unassembled WGS sequence"/>
</dbReference>
<sequence>MKQAVFGLMAGFIIILSLVAILTVEGRSSRENELNQALSAAVEETMTNLCTTKKYTIGSQEEFVADFCQALLERVHAGSGDATDDHLTIQVDVMGIDVEKGLLSVAVKETFTHPNGRIGTVTCDATAILEQEEEKQEVVISYYVGDRLYKQYGLLEGEACKRPMDPEEPGKTFAYWRDSDTGEPAEFPGEVTENKTYVAVFRED</sequence>
<protein>
    <submittedName>
        <fullName evidence="2">Uncharacterized protein</fullName>
    </submittedName>
</protein>
<evidence type="ECO:0000313" key="2">
    <source>
        <dbReference type="EMBL" id="HIR69732.1"/>
    </source>
</evidence>
<dbReference type="AlphaFoldDB" id="A0A9D1E7N0"/>
<evidence type="ECO:0000256" key="1">
    <source>
        <dbReference type="SAM" id="Phobius"/>
    </source>
</evidence>
<proteinExistence type="predicted"/>
<dbReference type="EMBL" id="DVHM01000007">
    <property type="protein sequence ID" value="HIR69732.1"/>
    <property type="molecule type" value="Genomic_DNA"/>
</dbReference>
<gene>
    <name evidence="2" type="ORF">IAA55_00440</name>
</gene>
<name>A0A9D1E7N0_9FIRM</name>
<keyword evidence="1" id="KW-0812">Transmembrane</keyword>
<accession>A0A9D1E7N0</accession>
<evidence type="ECO:0000313" key="3">
    <source>
        <dbReference type="Proteomes" id="UP000823912"/>
    </source>
</evidence>
<reference evidence="2" key="2">
    <citation type="journal article" date="2021" name="PeerJ">
        <title>Extensive microbial diversity within the chicken gut microbiome revealed by metagenomics and culture.</title>
        <authorList>
            <person name="Gilroy R."/>
            <person name="Ravi A."/>
            <person name="Getino M."/>
            <person name="Pursley I."/>
            <person name="Horton D.L."/>
            <person name="Alikhan N.F."/>
            <person name="Baker D."/>
            <person name="Gharbi K."/>
            <person name="Hall N."/>
            <person name="Watson M."/>
            <person name="Adriaenssens E.M."/>
            <person name="Foster-Nyarko E."/>
            <person name="Jarju S."/>
            <person name="Secka A."/>
            <person name="Antonio M."/>
            <person name="Oren A."/>
            <person name="Chaudhuri R.R."/>
            <person name="La Ragione R."/>
            <person name="Hildebrand F."/>
            <person name="Pallen M.J."/>
        </authorList>
    </citation>
    <scope>NUCLEOTIDE SEQUENCE</scope>
    <source>
        <strain evidence="2">ChiSjej5B23-6657</strain>
    </source>
</reference>
<organism evidence="2 3">
    <name type="scientific">Candidatus Pullilachnospira gallistercoris</name>
    <dbReference type="NCBI Taxonomy" id="2840911"/>
    <lineage>
        <taxon>Bacteria</taxon>
        <taxon>Bacillati</taxon>
        <taxon>Bacillota</taxon>
        <taxon>Clostridia</taxon>
        <taxon>Lachnospirales</taxon>
        <taxon>Lachnospiraceae</taxon>
        <taxon>Lachnospiraceae incertae sedis</taxon>
        <taxon>Candidatus Pullilachnospira</taxon>
    </lineage>
</organism>
<comment type="caution">
    <text evidence="2">The sequence shown here is derived from an EMBL/GenBank/DDBJ whole genome shotgun (WGS) entry which is preliminary data.</text>
</comment>
<feature type="transmembrane region" description="Helical" evidence="1">
    <location>
        <begin position="6"/>
        <end position="24"/>
    </location>
</feature>
<keyword evidence="1" id="KW-1133">Transmembrane helix</keyword>